<dbReference type="PANTHER" id="PTHR43537">
    <property type="entry name" value="TRANSCRIPTIONAL REGULATOR, GNTR FAMILY"/>
    <property type="match status" value="1"/>
</dbReference>
<dbReference type="Gene3D" id="1.10.10.10">
    <property type="entry name" value="Winged helix-like DNA-binding domain superfamily/Winged helix DNA-binding domain"/>
    <property type="match status" value="1"/>
</dbReference>
<comment type="caution">
    <text evidence="5">The sequence shown here is derived from an EMBL/GenBank/DDBJ whole genome shotgun (WGS) entry which is preliminary data.</text>
</comment>
<keyword evidence="2" id="KW-0238">DNA-binding</keyword>
<dbReference type="SMART" id="SM00895">
    <property type="entry name" value="FCD"/>
    <property type="match status" value="1"/>
</dbReference>
<dbReference type="SUPFAM" id="SSF46785">
    <property type="entry name" value="Winged helix' DNA-binding domain"/>
    <property type="match status" value="1"/>
</dbReference>
<evidence type="ECO:0000313" key="5">
    <source>
        <dbReference type="EMBL" id="MFC3229744.1"/>
    </source>
</evidence>
<evidence type="ECO:0000259" key="4">
    <source>
        <dbReference type="PROSITE" id="PS50949"/>
    </source>
</evidence>
<keyword evidence="6" id="KW-1185">Reference proteome</keyword>
<dbReference type="Proteomes" id="UP001595528">
    <property type="component" value="Unassembled WGS sequence"/>
</dbReference>
<proteinExistence type="predicted"/>
<keyword evidence="1" id="KW-0805">Transcription regulation</keyword>
<protein>
    <submittedName>
        <fullName evidence="5">GntR family transcriptional regulator</fullName>
    </submittedName>
</protein>
<dbReference type="InterPro" id="IPR036390">
    <property type="entry name" value="WH_DNA-bd_sf"/>
</dbReference>
<dbReference type="InterPro" id="IPR036388">
    <property type="entry name" value="WH-like_DNA-bd_sf"/>
</dbReference>
<dbReference type="PANTHER" id="PTHR43537:SF39">
    <property type="entry name" value="HTH-TYPE TRANSCRIPTIONAL REGULATOR MCBR"/>
    <property type="match status" value="1"/>
</dbReference>
<evidence type="ECO:0000256" key="2">
    <source>
        <dbReference type="ARBA" id="ARBA00023125"/>
    </source>
</evidence>
<dbReference type="RefSeq" id="WP_379904232.1">
    <property type="nucleotide sequence ID" value="NZ_JBHRTR010000034.1"/>
</dbReference>
<dbReference type="InterPro" id="IPR000524">
    <property type="entry name" value="Tscrpt_reg_HTH_GntR"/>
</dbReference>
<gene>
    <name evidence="5" type="ORF">ACFOGJ_21020</name>
</gene>
<sequence length="238" mass="26467">MTGAEIQTVDRVDTLTERTYAQLRRALMGGAFLPGQKITIRTIAAALGVSPTPARDALNRLVAERALELGANRTVFVPKLTRARIREIYRIRLALEAMAAEAAVPHIGPDTLAELEDLQLRIVGAMDRKDYKSVLRENERFHFTVYQAAQQPILCQIIESLWLQIGPAFNFLYPEFDQTRKGVNAHLALMNALRSRDPAATRAAIELDLHGGEERLLRFIESNPEAGAGKGAERGRSR</sequence>
<name>A0ABV7L5C3_9PROT</name>
<reference evidence="6" key="1">
    <citation type="journal article" date="2019" name="Int. J. Syst. Evol. Microbiol.">
        <title>The Global Catalogue of Microorganisms (GCM) 10K type strain sequencing project: providing services to taxonomists for standard genome sequencing and annotation.</title>
        <authorList>
            <consortium name="The Broad Institute Genomics Platform"/>
            <consortium name="The Broad Institute Genome Sequencing Center for Infectious Disease"/>
            <person name="Wu L."/>
            <person name="Ma J."/>
        </authorList>
    </citation>
    <scope>NUCLEOTIDE SEQUENCE [LARGE SCALE GENOMIC DNA]</scope>
    <source>
        <strain evidence="6">KCTC 42964</strain>
    </source>
</reference>
<dbReference type="Gene3D" id="1.20.120.530">
    <property type="entry name" value="GntR ligand-binding domain-like"/>
    <property type="match status" value="1"/>
</dbReference>
<dbReference type="InterPro" id="IPR011711">
    <property type="entry name" value="GntR_C"/>
</dbReference>
<keyword evidence="3" id="KW-0804">Transcription</keyword>
<evidence type="ECO:0000256" key="1">
    <source>
        <dbReference type="ARBA" id="ARBA00023015"/>
    </source>
</evidence>
<dbReference type="Pfam" id="PF00392">
    <property type="entry name" value="GntR"/>
    <property type="match status" value="1"/>
</dbReference>
<dbReference type="EMBL" id="JBHRTR010000034">
    <property type="protein sequence ID" value="MFC3229744.1"/>
    <property type="molecule type" value="Genomic_DNA"/>
</dbReference>
<evidence type="ECO:0000313" key="6">
    <source>
        <dbReference type="Proteomes" id="UP001595528"/>
    </source>
</evidence>
<feature type="domain" description="HTH gntR-type" evidence="4">
    <location>
        <begin position="13"/>
        <end position="80"/>
    </location>
</feature>
<organism evidence="5 6">
    <name type="scientific">Marinibaculum pumilum</name>
    <dbReference type="NCBI Taxonomy" id="1766165"/>
    <lineage>
        <taxon>Bacteria</taxon>
        <taxon>Pseudomonadati</taxon>
        <taxon>Pseudomonadota</taxon>
        <taxon>Alphaproteobacteria</taxon>
        <taxon>Rhodospirillales</taxon>
        <taxon>Rhodospirillaceae</taxon>
        <taxon>Marinibaculum</taxon>
    </lineage>
</organism>
<dbReference type="InterPro" id="IPR008920">
    <property type="entry name" value="TF_FadR/GntR_C"/>
</dbReference>
<dbReference type="Pfam" id="PF07729">
    <property type="entry name" value="FCD"/>
    <property type="match status" value="1"/>
</dbReference>
<dbReference type="SUPFAM" id="SSF48008">
    <property type="entry name" value="GntR ligand-binding domain-like"/>
    <property type="match status" value="1"/>
</dbReference>
<dbReference type="SMART" id="SM00345">
    <property type="entry name" value="HTH_GNTR"/>
    <property type="match status" value="1"/>
</dbReference>
<dbReference type="PROSITE" id="PS50949">
    <property type="entry name" value="HTH_GNTR"/>
    <property type="match status" value="1"/>
</dbReference>
<evidence type="ECO:0000256" key="3">
    <source>
        <dbReference type="ARBA" id="ARBA00023163"/>
    </source>
</evidence>
<accession>A0ABV7L5C3</accession>